<organism evidence="2 3">
    <name type="scientific">Quillaja saponaria</name>
    <name type="common">Soap bark tree</name>
    <dbReference type="NCBI Taxonomy" id="32244"/>
    <lineage>
        <taxon>Eukaryota</taxon>
        <taxon>Viridiplantae</taxon>
        <taxon>Streptophyta</taxon>
        <taxon>Embryophyta</taxon>
        <taxon>Tracheophyta</taxon>
        <taxon>Spermatophyta</taxon>
        <taxon>Magnoliopsida</taxon>
        <taxon>eudicotyledons</taxon>
        <taxon>Gunneridae</taxon>
        <taxon>Pentapetalae</taxon>
        <taxon>rosids</taxon>
        <taxon>fabids</taxon>
        <taxon>Fabales</taxon>
        <taxon>Quillajaceae</taxon>
        <taxon>Quillaja</taxon>
    </lineage>
</organism>
<evidence type="ECO:0000313" key="2">
    <source>
        <dbReference type="EMBL" id="KAJ7974429.1"/>
    </source>
</evidence>
<reference evidence="2" key="1">
    <citation type="journal article" date="2023" name="Science">
        <title>Elucidation of the pathway for biosynthesis of saponin adjuvants from the soapbark tree.</title>
        <authorList>
            <person name="Reed J."/>
            <person name="Orme A."/>
            <person name="El-Demerdash A."/>
            <person name="Owen C."/>
            <person name="Martin L.B.B."/>
            <person name="Misra R.C."/>
            <person name="Kikuchi S."/>
            <person name="Rejzek M."/>
            <person name="Martin A.C."/>
            <person name="Harkess A."/>
            <person name="Leebens-Mack J."/>
            <person name="Louveau T."/>
            <person name="Stephenson M.J."/>
            <person name="Osbourn A."/>
        </authorList>
    </citation>
    <scope>NUCLEOTIDE SEQUENCE</scope>
    <source>
        <strain evidence="2">S10</strain>
    </source>
</reference>
<protein>
    <submittedName>
        <fullName evidence="2">Uncharacterized protein</fullName>
    </submittedName>
</protein>
<dbReference type="KEGG" id="qsa:O6P43_004503"/>
<feature type="compositionally biased region" description="Basic and acidic residues" evidence="1">
    <location>
        <begin position="98"/>
        <end position="108"/>
    </location>
</feature>
<dbReference type="Proteomes" id="UP001163823">
    <property type="component" value="Chromosome 3"/>
</dbReference>
<evidence type="ECO:0000256" key="1">
    <source>
        <dbReference type="SAM" id="MobiDB-lite"/>
    </source>
</evidence>
<gene>
    <name evidence="2" type="ORF">O6P43_004503</name>
</gene>
<proteinExistence type="predicted"/>
<dbReference type="EMBL" id="JARAOO010000003">
    <property type="protein sequence ID" value="KAJ7974429.1"/>
    <property type="molecule type" value="Genomic_DNA"/>
</dbReference>
<keyword evidence="3" id="KW-1185">Reference proteome</keyword>
<name>A0AAD7Q477_QUISA</name>
<sequence>MNLHVNFSFIQSQTSIIQYHLQNCCRGRTRESIIILQEPSSKVVLVLQNQEPFSKAVLVVQNREPSSKAVLVVQNYGPPHLQKVADFLTNRTSSPPKSPDKEDDHDSSTDMEEPLQFRLILRFRNRTITGHILILTHYRT</sequence>
<accession>A0AAD7Q477</accession>
<dbReference type="AlphaFoldDB" id="A0AAD7Q477"/>
<feature type="region of interest" description="Disordered" evidence="1">
    <location>
        <begin position="88"/>
        <end position="111"/>
    </location>
</feature>
<evidence type="ECO:0000313" key="3">
    <source>
        <dbReference type="Proteomes" id="UP001163823"/>
    </source>
</evidence>
<comment type="caution">
    <text evidence="2">The sequence shown here is derived from an EMBL/GenBank/DDBJ whole genome shotgun (WGS) entry which is preliminary data.</text>
</comment>